<accession>A0AB37H852</accession>
<organism evidence="1 2">
    <name type="scientific">Heyndrickxia sporothermodurans</name>
    <dbReference type="NCBI Taxonomy" id="46224"/>
    <lineage>
        <taxon>Bacteria</taxon>
        <taxon>Bacillati</taxon>
        <taxon>Bacillota</taxon>
        <taxon>Bacilli</taxon>
        <taxon>Bacillales</taxon>
        <taxon>Bacillaceae</taxon>
        <taxon>Heyndrickxia</taxon>
    </lineage>
</organism>
<evidence type="ECO:0000313" key="2">
    <source>
        <dbReference type="Proteomes" id="UP000595512"/>
    </source>
</evidence>
<evidence type="ECO:0000313" key="1">
    <source>
        <dbReference type="EMBL" id="QQX24983.1"/>
    </source>
</evidence>
<reference evidence="1 2" key="1">
    <citation type="submission" date="2020-12" db="EMBL/GenBank/DDBJ databases">
        <title>Taxonomic evaluation of the Bacillus sporothermodurans group of bacteria based on whole genome sequences.</title>
        <authorList>
            <person name="Fiedler G."/>
            <person name="Herbstmann A.-D."/>
            <person name="Doll E."/>
            <person name="Wenning M."/>
            <person name="Brinks E."/>
            <person name="Kabisch J."/>
            <person name="Breitenwieser F."/>
            <person name="Lappann M."/>
            <person name="Boehnlein C."/>
            <person name="Franz C."/>
        </authorList>
    </citation>
    <scope>NUCLEOTIDE SEQUENCE [LARGE SCALE GENOMIC DNA]</scope>
    <source>
        <strain evidence="1 2">DSM 10599</strain>
    </source>
</reference>
<dbReference type="Proteomes" id="UP000595512">
    <property type="component" value="Chromosome"/>
</dbReference>
<protein>
    <recommendedName>
        <fullName evidence="3">Co-chaperone DjlA N-terminal domain-containing protein</fullName>
    </recommendedName>
</protein>
<sequence>MFLRELNQEEKEAFLELAYLIAKIDKNQSIFENSILNKFKTEMGIDKYSIKGSDIEDILKVFENDRTKNIVLVEILRLIFSDGVFHDFERESIQLIKKHFGFDKDDFQSLRDWVLKIKELEK</sequence>
<name>A0AB37H852_9BACI</name>
<dbReference type="GeneID" id="62500218"/>
<evidence type="ECO:0008006" key="3">
    <source>
        <dbReference type="Google" id="ProtNLM"/>
    </source>
</evidence>
<dbReference type="SUPFAM" id="SSF158682">
    <property type="entry name" value="TerB-like"/>
    <property type="match status" value="1"/>
</dbReference>
<proteinExistence type="predicted"/>
<dbReference type="InterPro" id="IPR029024">
    <property type="entry name" value="TerB-like"/>
</dbReference>
<dbReference type="EMBL" id="CP066701">
    <property type="protein sequence ID" value="QQX24983.1"/>
    <property type="molecule type" value="Genomic_DNA"/>
</dbReference>
<dbReference type="KEGG" id="hspo:JGZ69_20050"/>
<gene>
    <name evidence="1" type="ORF">JGZ69_20050</name>
</gene>
<dbReference type="Gene3D" id="1.10.3680.10">
    <property type="entry name" value="TerB-like"/>
    <property type="match status" value="1"/>
</dbReference>
<dbReference type="AlphaFoldDB" id="A0AB37H852"/>
<dbReference type="RefSeq" id="WP_107958439.1">
    <property type="nucleotide sequence ID" value="NZ_CP066701.1"/>
</dbReference>